<sequence length="116" mass="11868">MKPWVAGAGGGLQSHFQQMAKKAAVAAAAAAAAAMAAKRAPHEQIAGMCLSCRSHTATARTSDIRRALGIGTARHGVGWGAENIQLSGTLALALGVPSAGRVVRSFRDWKSQTSST</sequence>
<evidence type="ECO:0000313" key="1">
    <source>
        <dbReference type="EMBL" id="TDG45361.1"/>
    </source>
</evidence>
<dbReference type="AlphaFoldDB" id="A0A484BC15"/>
<proteinExistence type="predicted"/>
<name>A0A484BC15_DRONA</name>
<accession>A0A484BC15</accession>
<dbReference type="EMBL" id="LSRL02000079">
    <property type="protein sequence ID" value="TDG45361.1"/>
    <property type="molecule type" value="Genomic_DNA"/>
</dbReference>
<reference evidence="1 2" key="1">
    <citation type="journal article" date="2019" name="J. Hered.">
        <title>An Improved Genome Assembly for Drosophila navojoa, the Basal Species in the mojavensis Cluster.</title>
        <authorList>
            <person name="Vanderlinde T."/>
            <person name="Dupim E.G."/>
            <person name="Nazario-Yepiz N.O."/>
            <person name="Carvalho A.B."/>
        </authorList>
    </citation>
    <scope>NUCLEOTIDE SEQUENCE [LARGE SCALE GENOMIC DNA]</scope>
    <source>
        <strain evidence="1">Navoj_Jal97</strain>
        <tissue evidence="1">Whole organism</tissue>
    </source>
</reference>
<organism evidence="1 2">
    <name type="scientific">Drosophila navojoa</name>
    <name type="common">Fruit fly</name>
    <dbReference type="NCBI Taxonomy" id="7232"/>
    <lineage>
        <taxon>Eukaryota</taxon>
        <taxon>Metazoa</taxon>
        <taxon>Ecdysozoa</taxon>
        <taxon>Arthropoda</taxon>
        <taxon>Hexapoda</taxon>
        <taxon>Insecta</taxon>
        <taxon>Pterygota</taxon>
        <taxon>Neoptera</taxon>
        <taxon>Endopterygota</taxon>
        <taxon>Diptera</taxon>
        <taxon>Brachycera</taxon>
        <taxon>Muscomorpha</taxon>
        <taxon>Ephydroidea</taxon>
        <taxon>Drosophilidae</taxon>
        <taxon>Drosophila</taxon>
    </lineage>
</organism>
<gene>
    <name evidence="1" type="ORF">AWZ03_008219</name>
</gene>
<dbReference type="Proteomes" id="UP000295192">
    <property type="component" value="Unassembled WGS sequence"/>
</dbReference>
<evidence type="ECO:0000313" key="2">
    <source>
        <dbReference type="Proteomes" id="UP000295192"/>
    </source>
</evidence>
<keyword evidence="2" id="KW-1185">Reference proteome</keyword>
<comment type="caution">
    <text evidence="1">The sequence shown here is derived from an EMBL/GenBank/DDBJ whole genome shotgun (WGS) entry which is preliminary data.</text>
</comment>
<protein>
    <submittedName>
        <fullName evidence="1">Uncharacterized protein</fullName>
    </submittedName>
</protein>